<gene>
    <name evidence="2" type="ORF">H8L47_04795</name>
</gene>
<sequence>MTPRPDMQALFYQEDFGSTDWRKLLRSRWQLLLTVLLAHFLLIMLWPSLVRHKHEMSTPLAFVVRMLEAPVQTKPEQAIPVTKPVAPPSQLSLPNKPRAPLVLNAPNIPVTSDAGTGIKVPPVTNTESSMPALTSEPPVVIERDISKVIKQVEREMPNRILTDIKPEKSSMVQFGINVAAAARPRGTSYKNIIMADGTAMTKVTTPAGSYCVIGAKPGADITRSPGIQTVSCGSY</sequence>
<comment type="caution">
    <text evidence="2">The sequence shown here is derived from an EMBL/GenBank/DDBJ whole genome shotgun (WGS) entry which is preliminary data.</text>
</comment>
<keyword evidence="1" id="KW-0472">Membrane</keyword>
<keyword evidence="1" id="KW-0812">Transmembrane</keyword>
<proteinExistence type="predicted"/>
<keyword evidence="3" id="KW-1185">Reference proteome</keyword>
<protein>
    <submittedName>
        <fullName evidence="2">Uncharacterized protein</fullName>
    </submittedName>
</protein>
<evidence type="ECO:0000313" key="3">
    <source>
        <dbReference type="Proteomes" id="UP000646911"/>
    </source>
</evidence>
<organism evidence="2 3">
    <name type="scientific">Undibacterium umbellatum</name>
    <dbReference type="NCBI Taxonomy" id="2762300"/>
    <lineage>
        <taxon>Bacteria</taxon>
        <taxon>Pseudomonadati</taxon>
        <taxon>Pseudomonadota</taxon>
        <taxon>Betaproteobacteria</taxon>
        <taxon>Burkholderiales</taxon>
        <taxon>Oxalobacteraceae</taxon>
        <taxon>Undibacterium</taxon>
    </lineage>
</organism>
<feature type="transmembrane region" description="Helical" evidence="1">
    <location>
        <begin position="31"/>
        <end position="49"/>
    </location>
</feature>
<keyword evidence="1" id="KW-1133">Transmembrane helix</keyword>
<dbReference type="EMBL" id="JACOFX010000002">
    <property type="protein sequence ID" value="MBC3906871.1"/>
    <property type="molecule type" value="Genomic_DNA"/>
</dbReference>
<accession>A0ABR6Z6C0</accession>
<evidence type="ECO:0000313" key="2">
    <source>
        <dbReference type="EMBL" id="MBC3906871.1"/>
    </source>
</evidence>
<name>A0ABR6Z6C0_9BURK</name>
<dbReference type="RefSeq" id="WP_186952099.1">
    <property type="nucleotide sequence ID" value="NZ_JACOFX010000002.1"/>
</dbReference>
<dbReference type="Proteomes" id="UP000646911">
    <property type="component" value="Unassembled WGS sequence"/>
</dbReference>
<reference evidence="2 3" key="1">
    <citation type="submission" date="2020-08" db="EMBL/GenBank/DDBJ databases">
        <title>Novel species isolated from subtropical streams in China.</title>
        <authorList>
            <person name="Lu H."/>
        </authorList>
    </citation>
    <scope>NUCLEOTIDE SEQUENCE [LARGE SCALE GENOMIC DNA]</scope>
    <source>
        <strain evidence="2 3">NL8W</strain>
    </source>
</reference>
<evidence type="ECO:0000256" key="1">
    <source>
        <dbReference type="SAM" id="Phobius"/>
    </source>
</evidence>